<sequence length="212" mass="22613">MKTAFLSVMAATSMARFSTALPQSDCDIVCIEPFLADFNAVPPCNCFDRFCPAPGGPDAPPIPDGLVWGWNEAENACGPVAPGEECAGLEVTCRSGFSFGWNGRDTCTCLPILPKRQNICRIFCAPPSSNDPNAVPNDCNCARETCPPPQGPGGPNIPEGQTWGFNATSRQCGPVVNPQAECASLSFECRANFTYGWYGPASACECIPDYFH</sequence>
<name>A0ABR4PTD0_9HELO</name>
<evidence type="ECO:0000313" key="2">
    <source>
        <dbReference type="EMBL" id="KAL3426600.1"/>
    </source>
</evidence>
<evidence type="ECO:0000256" key="1">
    <source>
        <dbReference type="SAM" id="SignalP"/>
    </source>
</evidence>
<organism evidence="2 3">
    <name type="scientific">Phlyctema vagabunda</name>
    <dbReference type="NCBI Taxonomy" id="108571"/>
    <lineage>
        <taxon>Eukaryota</taxon>
        <taxon>Fungi</taxon>
        <taxon>Dikarya</taxon>
        <taxon>Ascomycota</taxon>
        <taxon>Pezizomycotina</taxon>
        <taxon>Leotiomycetes</taxon>
        <taxon>Helotiales</taxon>
        <taxon>Dermateaceae</taxon>
        <taxon>Phlyctema</taxon>
    </lineage>
</organism>
<feature type="chain" id="PRO_5047090632" evidence="1">
    <location>
        <begin position="21"/>
        <end position="212"/>
    </location>
</feature>
<keyword evidence="1" id="KW-0732">Signal</keyword>
<evidence type="ECO:0000313" key="3">
    <source>
        <dbReference type="Proteomes" id="UP001629113"/>
    </source>
</evidence>
<protein>
    <submittedName>
        <fullName evidence="2">Uncharacterized protein</fullName>
    </submittedName>
</protein>
<gene>
    <name evidence="2" type="ORF">PVAG01_00109</name>
</gene>
<comment type="caution">
    <text evidence="2">The sequence shown here is derived from an EMBL/GenBank/DDBJ whole genome shotgun (WGS) entry which is preliminary data.</text>
</comment>
<dbReference type="EMBL" id="JBFCZG010000001">
    <property type="protein sequence ID" value="KAL3426600.1"/>
    <property type="molecule type" value="Genomic_DNA"/>
</dbReference>
<dbReference type="Proteomes" id="UP001629113">
    <property type="component" value="Unassembled WGS sequence"/>
</dbReference>
<accession>A0ABR4PTD0</accession>
<reference evidence="2 3" key="1">
    <citation type="submission" date="2024-06" db="EMBL/GenBank/DDBJ databases">
        <title>Complete genome of Phlyctema vagabunda strain 19-DSS-EL-015.</title>
        <authorList>
            <person name="Fiorenzani C."/>
        </authorList>
    </citation>
    <scope>NUCLEOTIDE SEQUENCE [LARGE SCALE GENOMIC DNA]</scope>
    <source>
        <strain evidence="2 3">19-DSS-EL-015</strain>
    </source>
</reference>
<proteinExistence type="predicted"/>
<feature type="signal peptide" evidence="1">
    <location>
        <begin position="1"/>
        <end position="20"/>
    </location>
</feature>
<keyword evidence="3" id="KW-1185">Reference proteome</keyword>